<evidence type="ECO:0000256" key="2">
    <source>
        <dbReference type="ARBA" id="ARBA00022679"/>
    </source>
</evidence>
<evidence type="ECO:0000259" key="5">
    <source>
        <dbReference type="Pfam" id="PF08241"/>
    </source>
</evidence>
<evidence type="ECO:0000256" key="1">
    <source>
        <dbReference type="ARBA" id="ARBA00005179"/>
    </source>
</evidence>
<evidence type="ECO:0000313" key="6">
    <source>
        <dbReference type="EMBL" id="KAE9988981.1"/>
    </source>
</evidence>
<keyword evidence="2" id="KW-0808">Transferase</keyword>
<organism evidence="6 7">
    <name type="scientific">Venturia inaequalis</name>
    <name type="common">Apple scab fungus</name>
    <dbReference type="NCBI Taxonomy" id="5025"/>
    <lineage>
        <taxon>Eukaryota</taxon>
        <taxon>Fungi</taxon>
        <taxon>Dikarya</taxon>
        <taxon>Ascomycota</taxon>
        <taxon>Pezizomycotina</taxon>
        <taxon>Dothideomycetes</taxon>
        <taxon>Pleosporomycetidae</taxon>
        <taxon>Venturiales</taxon>
        <taxon>Venturiaceae</taxon>
        <taxon>Venturia</taxon>
    </lineage>
</organism>
<protein>
    <recommendedName>
        <fullName evidence="5">Methyltransferase type 11 domain-containing protein</fullName>
    </recommendedName>
</protein>
<proteinExistence type="inferred from homology"/>
<evidence type="ECO:0000313" key="7">
    <source>
        <dbReference type="Proteomes" id="UP000447873"/>
    </source>
</evidence>
<comment type="similarity">
    <text evidence="4">Belongs to the class I-like SAM-binding methyltransferase superfamily.</text>
</comment>
<dbReference type="PANTHER" id="PTHR35897:SF1">
    <property type="entry name" value="METHYLTRANSFERASE AUSD"/>
    <property type="match status" value="1"/>
</dbReference>
<comment type="caution">
    <text evidence="6">The sequence shown here is derived from an EMBL/GenBank/DDBJ whole genome shotgun (WGS) entry which is preliminary data.</text>
</comment>
<dbReference type="InterPro" id="IPR029063">
    <property type="entry name" value="SAM-dependent_MTases_sf"/>
</dbReference>
<feature type="domain" description="Methyltransferase type 11" evidence="5">
    <location>
        <begin position="102"/>
        <end position="201"/>
    </location>
</feature>
<evidence type="ECO:0000256" key="3">
    <source>
        <dbReference type="ARBA" id="ARBA00022691"/>
    </source>
</evidence>
<dbReference type="InterPro" id="IPR013216">
    <property type="entry name" value="Methyltransf_11"/>
</dbReference>
<reference evidence="6 7" key="1">
    <citation type="submission" date="2018-12" db="EMBL/GenBank/DDBJ databases">
        <title>Venturia inaequalis Genome Resource.</title>
        <authorList>
            <person name="Lichtner F.J."/>
        </authorList>
    </citation>
    <scope>NUCLEOTIDE SEQUENCE [LARGE SCALE GENOMIC DNA]</scope>
    <source>
        <strain evidence="6 7">120213</strain>
    </source>
</reference>
<evidence type="ECO:0000256" key="4">
    <source>
        <dbReference type="ARBA" id="ARBA00038314"/>
    </source>
</evidence>
<gene>
    <name evidence="6" type="ORF">EG328_003297</name>
</gene>
<dbReference type="GO" id="GO:0008757">
    <property type="term" value="F:S-adenosylmethionine-dependent methyltransferase activity"/>
    <property type="evidence" value="ECO:0007669"/>
    <property type="project" value="InterPro"/>
</dbReference>
<dbReference type="AlphaFoldDB" id="A0A8H3VIE2"/>
<dbReference type="EMBL" id="WNWS01000002">
    <property type="protein sequence ID" value="KAE9988981.1"/>
    <property type="molecule type" value="Genomic_DNA"/>
</dbReference>
<keyword evidence="3" id="KW-0949">S-adenosyl-L-methionine</keyword>
<dbReference type="Pfam" id="PF08241">
    <property type="entry name" value="Methyltransf_11"/>
    <property type="match status" value="1"/>
</dbReference>
<sequence>MAPTQTIIGNGKFDATAANDETSVYRNRLPPSIKPEARELLVKYSGVDPEEIDAHVLALRDKAFRIRPYPCIGHFRFLTLSLSQNPRYGEILERLKMGETLLDVGCCFGQELRKLVHDGVPSKQLYGIDLESVFVNFGYELFRDREKFEAAFLSGDMFQHSPDSFESLAYKIDVAWASSFLHLFGWEDQLSLCIRIVGFLKRKKGSMILGRQLGSVVPGNFPLQNLMQAEPYWHSATSFRRLWDEVEMVTKAKFEVCVTLDDEEFRYEDCSEWGHPSMRRLLFAAILVDLE</sequence>
<comment type="pathway">
    <text evidence="1">Secondary metabolite biosynthesis.</text>
</comment>
<dbReference type="Gene3D" id="3.40.50.150">
    <property type="entry name" value="Vaccinia Virus protein VP39"/>
    <property type="match status" value="1"/>
</dbReference>
<name>A0A8H3VIE2_VENIN</name>
<dbReference type="PANTHER" id="PTHR35897">
    <property type="entry name" value="METHYLTRANSFERASE AUSD"/>
    <property type="match status" value="1"/>
</dbReference>
<dbReference type="Proteomes" id="UP000447873">
    <property type="component" value="Unassembled WGS sequence"/>
</dbReference>
<accession>A0A8H3VIE2</accession>
<dbReference type="InterPro" id="IPR051654">
    <property type="entry name" value="Meroterpenoid_MTases"/>
</dbReference>
<dbReference type="SUPFAM" id="SSF53335">
    <property type="entry name" value="S-adenosyl-L-methionine-dependent methyltransferases"/>
    <property type="match status" value="1"/>
</dbReference>